<proteinExistence type="inferred from homology"/>
<dbReference type="Gene3D" id="3.40.309.10">
    <property type="entry name" value="Aldehyde Dehydrogenase, Chain A, domain 2"/>
    <property type="match status" value="1"/>
</dbReference>
<evidence type="ECO:0000256" key="5">
    <source>
        <dbReference type="PROSITE-ProRule" id="PRU10007"/>
    </source>
</evidence>
<dbReference type="Gene3D" id="3.40.605.10">
    <property type="entry name" value="Aldehyde Dehydrogenase, Chain A, domain 1"/>
    <property type="match status" value="1"/>
</dbReference>
<evidence type="ECO:0000256" key="4">
    <source>
        <dbReference type="ARBA" id="ARBA00049194"/>
    </source>
</evidence>
<evidence type="ECO:0000256" key="6">
    <source>
        <dbReference type="RuleBase" id="RU003345"/>
    </source>
</evidence>
<organism evidence="8 9">
    <name type="scientific">Actinophytocola xinjiangensis</name>
    <dbReference type="NCBI Taxonomy" id="485602"/>
    <lineage>
        <taxon>Bacteria</taxon>
        <taxon>Bacillati</taxon>
        <taxon>Actinomycetota</taxon>
        <taxon>Actinomycetes</taxon>
        <taxon>Pseudonocardiales</taxon>
        <taxon>Pseudonocardiaceae</taxon>
    </lineage>
</organism>
<protein>
    <recommendedName>
        <fullName evidence="3">aldehyde dehydrogenase (NAD(+))</fullName>
        <ecNumber evidence="3">1.2.1.3</ecNumber>
    </recommendedName>
</protein>
<dbReference type="GO" id="GO:0004029">
    <property type="term" value="F:aldehyde dehydrogenase (NAD+) activity"/>
    <property type="evidence" value="ECO:0007669"/>
    <property type="project" value="UniProtKB-EC"/>
</dbReference>
<gene>
    <name evidence="8" type="ORF">BLA60_35190</name>
</gene>
<dbReference type="InterPro" id="IPR029510">
    <property type="entry name" value="Ald_DH_CS_GLU"/>
</dbReference>
<feature type="active site" evidence="5">
    <location>
        <position position="241"/>
    </location>
</feature>
<dbReference type="OrthoDB" id="6882680at2"/>
<dbReference type="EC" id="1.2.1.3" evidence="3"/>
<evidence type="ECO:0000256" key="1">
    <source>
        <dbReference type="ARBA" id="ARBA00009986"/>
    </source>
</evidence>
<evidence type="ECO:0000256" key="2">
    <source>
        <dbReference type="ARBA" id="ARBA00023002"/>
    </source>
</evidence>
<dbReference type="CDD" id="cd07138">
    <property type="entry name" value="ALDH_CddD_SSP0762"/>
    <property type="match status" value="1"/>
</dbReference>
<dbReference type="PROSITE" id="PS00687">
    <property type="entry name" value="ALDEHYDE_DEHYDR_GLU"/>
    <property type="match status" value="1"/>
</dbReference>
<dbReference type="Proteomes" id="UP000185696">
    <property type="component" value="Unassembled WGS sequence"/>
</dbReference>
<evidence type="ECO:0000259" key="7">
    <source>
        <dbReference type="Pfam" id="PF00171"/>
    </source>
</evidence>
<dbReference type="EMBL" id="MSIF01000026">
    <property type="protein sequence ID" value="OLF05755.1"/>
    <property type="molecule type" value="Genomic_DNA"/>
</dbReference>
<dbReference type="SUPFAM" id="SSF53720">
    <property type="entry name" value="ALDH-like"/>
    <property type="match status" value="1"/>
</dbReference>
<dbReference type="AlphaFoldDB" id="A0A7Z0WEZ2"/>
<dbReference type="InterPro" id="IPR016162">
    <property type="entry name" value="Ald_DH_N"/>
</dbReference>
<dbReference type="PROSITE" id="PS00070">
    <property type="entry name" value="ALDEHYDE_DEHYDR_CYS"/>
    <property type="match status" value="1"/>
</dbReference>
<dbReference type="InterPro" id="IPR016163">
    <property type="entry name" value="Ald_DH_C"/>
</dbReference>
<dbReference type="FunFam" id="3.40.605.10:FF:000007">
    <property type="entry name" value="NAD/NADP-dependent betaine aldehyde dehydrogenase"/>
    <property type="match status" value="1"/>
</dbReference>
<feature type="domain" description="Aldehyde dehydrogenase" evidence="7">
    <location>
        <begin position="11"/>
        <end position="466"/>
    </location>
</feature>
<accession>A0A7Z0WEZ2</accession>
<dbReference type="InterPro" id="IPR015590">
    <property type="entry name" value="Aldehyde_DH_dom"/>
</dbReference>
<reference evidence="8 9" key="1">
    <citation type="submission" date="2016-12" db="EMBL/GenBank/DDBJ databases">
        <title>The draft genome sequence of Actinophytocola xinjiangensis.</title>
        <authorList>
            <person name="Wang W."/>
            <person name="Yuan L."/>
        </authorList>
    </citation>
    <scope>NUCLEOTIDE SEQUENCE [LARGE SCALE GENOMIC DNA]</scope>
    <source>
        <strain evidence="8 9">CGMCC 4.4663</strain>
    </source>
</reference>
<dbReference type="PANTHER" id="PTHR42804">
    <property type="entry name" value="ALDEHYDE DEHYDROGENASE"/>
    <property type="match status" value="1"/>
</dbReference>
<name>A0A7Z0WEZ2_9PSEU</name>
<comment type="similarity">
    <text evidence="1 6">Belongs to the aldehyde dehydrogenase family.</text>
</comment>
<dbReference type="PANTHER" id="PTHR42804:SF1">
    <property type="entry name" value="ALDEHYDE DEHYDROGENASE-RELATED"/>
    <property type="match status" value="1"/>
</dbReference>
<comment type="catalytic activity">
    <reaction evidence="4">
        <text>an aldehyde + NAD(+) + H2O = a carboxylate + NADH + 2 H(+)</text>
        <dbReference type="Rhea" id="RHEA:16185"/>
        <dbReference type="ChEBI" id="CHEBI:15377"/>
        <dbReference type="ChEBI" id="CHEBI:15378"/>
        <dbReference type="ChEBI" id="CHEBI:17478"/>
        <dbReference type="ChEBI" id="CHEBI:29067"/>
        <dbReference type="ChEBI" id="CHEBI:57540"/>
        <dbReference type="ChEBI" id="CHEBI:57945"/>
        <dbReference type="EC" id="1.2.1.3"/>
    </reaction>
</comment>
<evidence type="ECO:0000256" key="3">
    <source>
        <dbReference type="ARBA" id="ARBA00024226"/>
    </source>
</evidence>
<comment type="caution">
    <text evidence="8">The sequence shown here is derived from an EMBL/GenBank/DDBJ whole genome shotgun (WGS) entry which is preliminary data.</text>
</comment>
<evidence type="ECO:0000313" key="8">
    <source>
        <dbReference type="EMBL" id="OLF05755.1"/>
    </source>
</evidence>
<dbReference type="InterPro" id="IPR016161">
    <property type="entry name" value="Ald_DH/histidinol_DH"/>
</dbReference>
<dbReference type="Pfam" id="PF00171">
    <property type="entry name" value="Aldedh"/>
    <property type="match status" value="1"/>
</dbReference>
<sequence>MTRGHFLDGDWVPGTGALTVTDPSTGEPAGAVAAGDAAVVDRAVAAARAAFPGWAARPLDTRIALVRAIREGIARERDALARVLTAEMGAPITFARQAQVGVALADLDALIAAAEAGEPETQVSRSRVVAEPAGVVAAITPWNFPLHQIVLKLGAALLAGCTVVLKPSEVAPLNAVALADLLAGAGLPAGVVNVVFGTGPDVGEPLVAHPDVDLVSFTGSRAVGGRIGALAGAAIKRVSLELGGKSAAVMLPDTDLTTAAPQLVGACFANTGQTCAALTRLLVPAGTEDDWLDAVAGALAPWAPADPRLESTLLGPLASHPQRDRVRGHIQAALADGARLVLGGPETPAGLGSGAYLAPTVFTGVDPAMRLFREEVFGPVLAVTAYRTEDEAAALANDSDYGLSGGVWSADPERALAFARRIRTGTVGLNGAGLDVGAPFGGVKQSGVGRECGSHGIAEFQELKTIMGAPALPAR</sequence>
<keyword evidence="9" id="KW-1185">Reference proteome</keyword>
<dbReference type="RefSeq" id="WP_075137386.1">
    <property type="nucleotide sequence ID" value="NZ_MSIF01000026.1"/>
</dbReference>
<keyword evidence="2 6" id="KW-0560">Oxidoreductase</keyword>
<dbReference type="InterPro" id="IPR016160">
    <property type="entry name" value="Ald_DH_CS_CYS"/>
</dbReference>
<evidence type="ECO:0000313" key="9">
    <source>
        <dbReference type="Proteomes" id="UP000185696"/>
    </source>
</evidence>